<evidence type="ECO:0000313" key="2">
    <source>
        <dbReference type="Proteomes" id="UP001312893"/>
    </source>
</evidence>
<name>A0ABU9FBR1_9ENTR</name>
<dbReference type="EMBL" id="JARXNK020000104">
    <property type="protein sequence ID" value="MEL0552899.1"/>
    <property type="molecule type" value="Genomic_DNA"/>
</dbReference>
<proteinExistence type="predicted"/>
<evidence type="ECO:0000313" key="1">
    <source>
        <dbReference type="EMBL" id="MEL0552899.1"/>
    </source>
</evidence>
<keyword evidence="2" id="KW-1185">Reference proteome</keyword>
<protein>
    <recommendedName>
        <fullName evidence="3">Lipoprotein</fullName>
    </recommendedName>
</protein>
<sequence>MKKPIVLTLLLTLCTLLSGCIVHDGYHHGRHHHHYDGRGW</sequence>
<dbReference type="PROSITE" id="PS51257">
    <property type="entry name" value="PROKAR_LIPOPROTEIN"/>
    <property type="match status" value="1"/>
</dbReference>
<accession>A0ABU9FBR1</accession>
<reference evidence="1 2" key="1">
    <citation type="submission" date="2024-04" db="EMBL/GenBank/DDBJ databases">
        <title>Two novel Raoultella species associated with bleeding cankers of broadleaf hosts, Raoultella scottia sp. nov. and Raoultella lignicola sp. nov.</title>
        <authorList>
            <person name="Brady C.L."/>
        </authorList>
    </citation>
    <scope>NUCLEOTIDE SEQUENCE [LARGE SCALE GENOMIC DNA]</scope>
    <source>
        <strain evidence="1 2">TW_WC1a.1</strain>
    </source>
</reference>
<dbReference type="RefSeq" id="WP_227540094.1">
    <property type="nucleotide sequence ID" value="NZ_JARXNK020000104.1"/>
</dbReference>
<evidence type="ECO:0008006" key="3">
    <source>
        <dbReference type="Google" id="ProtNLM"/>
    </source>
</evidence>
<organism evidence="1 2">
    <name type="scientific">Raoultella lignicola</name>
    <dbReference type="NCBI Taxonomy" id="3040939"/>
    <lineage>
        <taxon>Bacteria</taxon>
        <taxon>Pseudomonadati</taxon>
        <taxon>Pseudomonadota</taxon>
        <taxon>Gammaproteobacteria</taxon>
        <taxon>Enterobacterales</taxon>
        <taxon>Enterobacteriaceae</taxon>
        <taxon>Klebsiella/Raoultella group</taxon>
        <taxon>Raoultella</taxon>
    </lineage>
</organism>
<comment type="caution">
    <text evidence="1">The sequence shown here is derived from an EMBL/GenBank/DDBJ whole genome shotgun (WGS) entry which is preliminary data.</text>
</comment>
<gene>
    <name evidence="1" type="ORF">QFI96_014480</name>
</gene>
<dbReference type="Proteomes" id="UP001312893">
    <property type="component" value="Unassembled WGS sequence"/>
</dbReference>